<comment type="caution">
    <text evidence="1">The sequence shown here is derived from an EMBL/GenBank/DDBJ whole genome shotgun (WGS) entry which is preliminary data.</text>
</comment>
<dbReference type="RefSeq" id="WP_343770903.1">
    <property type="nucleotide sequence ID" value="NZ_BAAACF010000006.1"/>
</dbReference>
<dbReference type="EMBL" id="BAAACF010000006">
    <property type="protein sequence ID" value="GAA0729510.1"/>
    <property type="molecule type" value="Genomic_DNA"/>
</dbReference>
<keyword evidence="2" id="KW-1185">Reference proteome</keyword>
<dbReference type="Proteomes" id="UP001500339">
    <property type="component" value="Unassembled WGS sequence"/>
</dbReference>
<evidence type="ECO:0000313" key="2">
    <source>
        <dbReference type="Proteomes" id="UP001500339"/>
    </source>
</evidence>
<proteinExistence type="predicted"/>
<sequence length="204" mass="23734">MKKKILFFAFLLIIGLSSIVYGMNLPKVFIMEKEIPNSGDFFVKDNTVYVNEEALRWNLGIDVFYDKDENRIRLYPTDKMQLEARCEMFEEFATLFTPASPDEVANLWAEGVKTRNGVLQYVVFNKSLKDEFFKSVGQSWVTGASSPWVESYKINKEKIAPNLWKYTITFTATTSAKDKYIWNAVLTVGKENDKWRIVKLEKDF</sequence>
<name>A0ABN1J6K3_9CLOT</name>
<organism evidence="1 2">
    <name type="scientific">Clostridium malenominatum</name>
    <dbReference type="NCBI Taxonomy" id="1539"/>
    <lineage>
        <taxon>Bacteria</taxon>
        <taxon>Bacillati</taxon>
        <taxon>Bacillota</taxon>
        <taxon>Clostridia</taxon>
        <taxon>Eubacteriales</taxon>
        <taxon>Clostridiaceae</taxon>
        <taxon>Clostridium</taxon>
    </lineage>
</organism>
<gene>
    <name evidence="1" type="ORF">GCM10008905_29550</name>
</gene>
<protein>
    <submittedName>
        <fullName evidence="1">Uncharacterized protein</fullName>
    </submittedName>
</protein>
<accession>A0ABN1J6K3</accession>
<evidence type="ECO:0000313" key="1">
    <source>
        <dbReference type="EMBL" id="GAA0729510.1"/>
    </source>
</evidence>
<reference evidence="1 2" key="1">
    <citation type="journal article" date="2019" name="Int. J. Syst. Evol. Microbiol.">
        <title>The Global Catalogue of Microorganisms (GCM) 10K type strain sequencing project: providing services to taxonomists for standard genome sequencing and annotation.</title>
        <authorList>
            <consortium name="The Broad Institute Genomics Platform"/>
            <consortium name="The Broad Institute Genome Sequencing Center for Infectious Disease"/>
            <person name="Wu L."/>
            <person name="Ma J."/>
        </authorList>
    </citation>
    <scope>NUCLEOTIDE SEQUENCE [LARGE SCALE GENOMIC DNA]</scope>
    <source>
        <strain evidence="1 2">JCM 1405</strain>
    </source>
</reference>